<comment type="function">
    <text evidence="18">Broad spectrum monooxygenase that catalyzes the oxygenation of a wide variety of nitrogen- and sulfur-containing compounds including xenobiotics. Catalyzes the S-oxygenation of hypotaurine to produce taurine, an organic osmolyte involved in cell volume regulation as well as a variety of cytoprotective and developmental processes. In vitro, catalyzes the N-oxygenation of trimethylamine (TMA) to produce trimethylamine N-oxide (TMAO) and could therefore participate to the detoxification of this compound that is generated by the action of gut microbiota from dietary precursors such as choline, choline containing compounds, betaine or L-carnitine.</text>
</comment>
<keyword evidence="4" id="KW-0285">Flavoprotein</keyword>
<dbReference type="EMBL" id="RBNJ01010326">
    <property type="protein sequence ID" value="RUS26497.1"/>
    <property type="molecule type" value="Genomic_DNA"/>
</dbReference>
<dbReference type="InterPro" id="IPR036188">
    <property type="entry name" value="FAD/NAD-bd_sf"/>
</dbReference>
<evidence type="ECO:0000256" key="20">
    <source>
        <dbReference type="ARBA" id="ARBA00048041"/>
    </source>
</evidence>
<dbReference type="PANTHER" id="PTHR23023">
    <property type="entry name" value="DIMETHYLANILINE MONOOXYGENASE"/>
    <property type="match status" value="1"/>
</dbReference>
<keyword evidence="9" id="KW-1133">Transmembrane helix</keyword>
<comment type="catalytic activity">
    <reaction evidence="22">
        <text>N,N-dimethylaniline + NADPH + O2 + H(+) = N,N-dimethylaniline N-oxide + NADP(+) + H2O</text>
        <dbReference type="Rhea" id="RHEA:24468"/>
        <dbReference type="ChEBI" id="CHEBI:15377"/>
        <dbReference type="ChEBI" id="CHEBI:15378"/>
        <dbReference type="ChEBI" id="CHEBI:15379"/>
        <dbReference type="ChEBI" id="CHEBI:16269"/>
        <dbReference type="ChEBI" id="CHEBI:17735"/>
        <dbReference type="ChEBI" id="CHEBI:57783"/>
        <dbReference type="ChEBI" id="CHEBI:58349"/>
        <dbReference type="EC" id="1.14.13.8"/>
    </reaction>
    <physiologicalReaction direction="left-to-right" evidence="22">
        <dbReference type="Rhea" id="RHEA:24469"/>
    </physiologicalReaction>
</comment>
<dbReference type="GO" id="GO:0034899">
    <property type="term" value="F:trimethylamine monooxygenase activity"/>
    <property type="evidence" value="ECO:0007669"/>
    <property type="project" value="UniProtKB-EC"/>
</dbReference>
<reference evidence="23 24" key="1">
    <citation type="journal article" date="2018" name="New Phytol.">
        <title>Phylogenomics of Endogonaceae and evolution of mycorrhizas within Mucoromycota.</title>
        <authorList>
            <person name="Chang Y."/>
            <person name="Desiro A."/>
            <person name="Na H."/>
            <person name="Sandor L."/>
            <person name="Lipzen A."/>
            <person name="Clum A."/>
            <person name="Barry K."/>
            <person name="Grigoriev I.V."/>
            <person name="Martin F.M."/>
            <person name="Stajich J.E."/>
            <person name="Smith M.E."/>
            <person name="Bonito G."/>
            <person name="Spatafora J.W."/>
        </authorList>
    </citation>
    <scope>NUCLEOTIDE SEQUENCE [LARGE SCALE GENOMIC DNA]</scope>
    <source>
        <strain evidence="23 24">AD002</strain>
    </source>
</reference>
<keyword evidence="11 23" id="KW-0503">Monooxygenase</keyword>
<evidence type="ECO:0000256" key="8">
    <source>
        <dbReference type="ARBA" id="ARBA00022857"/>
    </source>
</evidence>
<evidence type="ECO:0000256" key="16">
    <source>
        <dbReference type="ARBA" id="ARBA00034554"/>
    </source>
</evidence>
<evidence type="ECO:0000256" key="4">
    <source>
        <dbReference type="ARBA" id="ARBA00022630"/>
    </source>
</evidence>
<sequence>MAKRVAIIGAGIGGLVAIKECLVAGLEPVCFESCSYVGGLWHYDEGNDGDENSPIYKNVFINISRDMLPFSDFPCPKDWPIYMSKPYVGKYLEMYADHFDLRRHVRFNHRVQRLRQDPATKRWTVRYVAVEGDGKTPRGEDTDETYDWVFVCTGHYQDPYVPRFEGAERFKGRAMHAIEYCDFNGFSGKKVVVVGPGASGCDIAVELSYHAEVYLSSRNGTWLVPRVDKANLPIDMSISRLVWSLPGRFQLWYATTYVGIRPPGHLRPSHGFMDKWVPIAPNALLERISFGKVRTKPDISRFAENGRDVEFVDGTVIRDVDVVIYATGYGYRFEFVDPEVMTNGTITAKDQIDGKTLKENAWLWKGIIPPRHEGIAIRNGRSAPQSHIHPLTVPLSSELQVRYLTSLITGRTQHPLPTPAEMDLQIVAQRKTIPPTHLVNFEPAYLNYFDWLANEAAGATPEPLKIIREYGFGFWLKILTGPLVPSQWRLVGRDRWEGAKSVIEDCYRRIQEGDLIHVEIGSEKL</sequence>
<evidence type="ECO:0000256" key="10">
    <source>
        <dbReference type="ARBA" id="ARBA00023002"/>
    </source>
</evidence>
<gene>
    <name evidence="23" type="ORF">BC938DRAFT_470692</name>
</gene>
<comment type="cofactor">
    <cofactor evidence="1">
        <name>FAD</name>
        <dbReference type="ChEBI" id="CHEBI:57692"/>
    </cofactor>
</comment>
<dbReference type="InterPro" id="IPR020946">
    <property type="entry name" value="Flavin_mOase-like"/>
</dbReference>
<comment type="caution">
    <text evidence="23">The sequence shown here is derived from an EMBL/GenBank/DDBJ whole genome shotgun (WGS) entry which is preliminary data.</text>
</comment>
<keyword evidence="8" id="KW-0521">NADP</keyword>
<evidence type="ECO:0000313" key="23">
    <source>
        <dbReference type="EMBL" id="RUS26497.1"/>
    </source>
</evidence>
<dbReference type="GO" id="GO:0004499">
    <property type="term" value="F:N,N-dimethylaniline monooxygenase activity"/>
    <property type="evidence" value="ECO:0007669"/>
    <property type="project" value="InterPro"/>
</dbReference>
<comment type="catalytic activity">
    <reaction evidence="19">
        <text>hypotaurine + NADH + O2 + H(+) = taurine + NAD(+) + H2O</text>
        <dbReference type="Rhea" id="RHEA:74111"/>
        <dbReference type="ChEBI" id="CHEBI:15377"/>
        <dbReference type="ChEBI" id="CHEBI:15378"/>
        <dbReference type="ChEBI" id="CHEBI:15379"/>
        <dbReference type="ChEBI" id="CHEBI:57540"/>
        <dbReference type="ChEBI" id="CHEBI:57853"/>
        <dbReference type="ChEBI" id="CHEBI:57945"/>
        <dbReference type="ChEBI" id="CHEBI:507393"/>
        <dbReference type="EC" id="1.14.13.8"/>
    </reaction>
    <physiologicalReaction direction="left-to-right" evidence="19">
        <dbReference type="Rhea" id="RHEA:74112"/>
    </physiologicalReaction>
</comment>
<accession>A0A433Q9N6</accession>
<dbReference type="GO" id="GO:0005789">
    <property type="term" value="C:endoplasmic reticulum membrane"/>
    <property type="evidence" value="ECO:0007669"/>
    <property type="project" value="UniProtKB-SubCell"/>
</dbReference>
<dbReference type="Gene3D" id="3.50.50.60">
    <property type="entry name" value="FAD/NAD(P)-binding domain"/>
    <property type="match status" value="2"/>
</dbReference>
<proteinExistence type="inferred from homology"/>
<evidence type="ECO:0000256" key="14">
    <source>
        <dbReference type="ARBA" id="ARBA00034528"/>
    </source>
</evidence>
<evidence type="ECO:0000256" key="13">
    <source>
        <dbReference type="ARBA" id="ARBA00029725"/>
    </source>
</evidence>
<dbReference type="SUPFAM" id="SSF51905">
    <property type="entry name" value="FAD/NAD(P)-binding domain"/>
    <property type="match status" value="2"/>
</dbReference>
<dbReference type="GO" id="GO:0050661">
    <property type="term" value="F:NADP binding"/>
    <property type="evidence" value="ECO:0007669"/>
    <property type="project" value="InterPro"/>
</dbReference>
<dbReference type="FunFam" id="3.50.50.60:FF:000159">
    <property type="entry name" value="Dimethylaniline monooxygenase [N-oxide-forming]"/>
    <property type="match status" value="1"/>
</dbReference>
<keyword evidence="7" id="KW-0274">FAD</keyword>
<comment type="similarity">
    <text evidence="3">Belongs to the FMO family.</text>
</comment>
<evidence type="ECO:0000256" key="1">
    <source>
        <dbReference type="ARBA" id="ARBA00001974"/>
    </source>
</evidence>
<keyword evidence="10" id="KW-0560">Oxidoreductase</keyword>
<dbReference type="InterPro" id="IPR000960">
    <property type="entry name" value="Flavin_mOase"/>
</dbReference>
<comment type="catalytic activity">
    <reaction evidence="20">
        <text>hypotaurine + NADPH + O2 + H(+) = taurine + NADP(+) + H2O</text>
        <dbReference type="Rhea" id="RHEA:69819"/>
        <dbReference type="ChEBI" id="CHEBI:15377"/>
        <dbReference type="ChEBI" id="CHEBI:15378"/>
        <dbReference type="ChEBI" id="CHEBI:15379"/>
        <dbReference type="ChEBI" id="CHEBI:57783"/>
        <dbReference type="ChEBI" id="CHEBI:57853"/>
        <dbReference type="ChEBI" id="CHEBI:58349"/>
        <dbReference type="ChEBI" id="CHEBI:507393"/>
        <dbReference type="EC" id="1.14.13.8"/>
    </reaction>
    <physiologicalReaction direction="left-to-right" evidence="20">
        <dbReference type="Rhea" id="RHEA:69820"/>
    </physiologicalReaction>
</comment>
<dbReference type="InterPro" id="IPR050346">
    <property type="entry name" value="FMO-like"/>
</dbReference>
<comment type="subcellular location">
    <subcellularLocation>
        <location evidence="2">Endoplasmic reticulum membrane</location>
        <topology evidence="2">Single-pass membrane protein</topology>
    </subcellularLocation>
</comment>
<keyword evidence="5" id="KW-0812">Transmembrane</keyword>
<name>A0A433Q9N6_9FUNG</name>
<evidence type="ECO:0000256" key="19">
    <source>
        <dbReference type="ARBA" id="ARBA00047338"/>
    </source>
</evidence>
<evidence type="ECO:0000256" key="9">
    <source>
        <dbReference type="ARBA" id="ARBA00022989"/>
    </source>
</evidence>
<evidence type="ECO:0000256" key="22">
    <source>
        <dbReference type="ARBA" id="ARBA00049443"/>
    </source>
</evidence>
<evidence type="ECO:0000256" key="21">
    <source>
        <dbReference type="ARBA" id="ARBA00048088"/>
    </source>
</evidence>
<keyword evidence="24" id="KW-1185">Reference proteome</keyword>
<dbReference type="GO" id="GO:0050660">
    <property type="term" value="F:flavin adenine dinucleotide binding"/>
    <property type="evidence" value="ECO:0007669"/>
    <property type="project" value="InterPro"/>
</dbReference>
<evidence type="ECO:0000256" key="3">
    <source>
        <dbReference type="ARBA" id="ARBA00009183"/>
    </source>
</evidence>
<organism evidence="23 24">
    <name type="scientific">Jimgerdemannia flammicorona</name>
    <dbReference type="NCBI Taxonomy" id="994334"/>
    <lineage>
        <taxon>Eukaryota</taxon>
        <taxon>Fungi</taxon>
        <taxon>Fungi incertae sedis</taxon>
        <taxon>Mucoromycota</taxon>
        <taxon>Mucoromycotina</taxon>
        <taxon>Endogonomycetes</taxon>
        <taxon>Endogonales</taxon>
        <taxon>Endogonaceae</taxon>
        <taxon>Jimgerdemannia</taxon>
    </lineage>
</organism>
<dbReference type="AlphaFoldDB" id="A0A433Q9N6"/>
<evidence type="ECO:0000256" key="18">
    <source>
        <dbReference type="ARBA" id="ARBA00045957"/>
    </source>
</evidence>
<evidence type="ECO:0000313" key="24">
    <source>
        <dbReference type="Proteomes" id="UP000274822"/>
    </source>
</evidence>
<evidence type="ECO:0000256" key="5">
    <source>
        <dbReference type="ARBA" id="ARBA00022692"/>
    </source>
</evidence>
<evidence type="ECO:0000256" key="15">
    <source>
        <dbReference type="ARBA" id="ARBA00034536"/>
    </source>
</evidence>
<evidence type="ECO:0000256" key="17">
    <source>
        <dbReference type="ARBA" id="ARBA00034561"/>
    </source>
</evidence>
<evidence type="ECO:0000256" key="7">
    <source>
        <dbReference type="ARBA" id="ARBA00022827"/>
    </source>
</evidence>
<dbReference type="Proteomes" id="UP000274822">
    <property type="component" value="Unassembled WGS sequence"/>
</dbReference>
<keyword evidence="12" id="KW-0472">Membrane</keyword>
<dbReference type="Pfam" id="PF00743">
    <property type="entry name" value="FMO-like"/>
    <property type="match status" value="1"/>
</dbReference>
<evidence type="ECO:0000256" key="6">
    <source>
        <dbReference type="ARBA" id="ARBA00022824"/>
    </source>
</evidence>
<evidence type="ECO:0000256" key="12">
    <source>
        <dbReference type="ARBA" id="ARBA00023136"/>
    </source>
</evidence>
<comment type="catalytic activity">
    <reaction evidence="21">
        <text>trimethylamine + NADPH + O2 = trimethylamine N-oxide + NADP(+) + H2O</text>
        <dbReference type="Rhea" id="RHEA:31979"/>
        <dbReference type="ChEBI" id="CHEBI:15377"/>
        <dbReference type="ChEBI" id="CHEBI:15379"/>
        <dbReference type="ChEBI" id="CHEBI:15724"/>
        <dbReference type="ChEBI" id="CHEBI:57783"/>
        <dbReference type="ChEBI" id="CHEBI:58349"/>
        <dbReference type="ChEBI" id="CHEBI:58389"/>
        <dbReference type="EC" id="1.14.13.148"/>
    </reaction>
    <physiologicalReaction direction="left-to-right" evidence="21">
        <dbReference type="Rhea" id="RHEA:31980"/>
    </physiologicalReaction>
</comment>
<dbReference type="PIRSF" id="PIRSF000332">
    <property type="entry name" value="FMO"/>
    <property type="match status" value="1"/>
</dbReference>
<evidence type="ECO:0000256" key="2">
    <source>
        <dbReference type="ARBA" id="ARBA00004389"/>
    </source>
</evidence>
<dbReference type="EC" id="1.14.13.148" evidence="14"/>
<keyword evidence="6" id="KW-0256">Endoplasmic reticulum</keyword>
<dbReference type="PRINTS" id="PR00370">
    <property type="entry name" value="FMOXYGENASE"/>
</dbReference>
<evidence type="ECO:0000256" key="11">
    <source>
        <dbReference type="ARBA" id="ARBA00023033"/>
    </source>
</evidence>
<protein>
    <recommendedName>
        <fullName evidence="15">Flavin-containing monooxygenase 1</fullName>
        <ecNumber evidence="14">1.14.13.148</ecNumber>
    </recommendedName>
    <alternativeName>
        <fullName evidence="17">Dimethylaniline monooxygenase [N-oxide-forming] 1</fullName>
    </alternativeName>
    <alternativeName>
        <fullName evidence="13">Dimethylaniline oxidase 1</fullName>
    </alternativeName>
    <alternativeName>
        <fullName evidence="16">Trimethylamine monooxygenase</fullName>
    </alternativeName>
</protein>